<comment type="caution">
    <text evidence="3">The sequence shown here is derived from an EMBL/GenBank/DDBJ whole genome shotgun (WGS) entry which is preliminary data.</text>
</comment>
<dbReference type="PANTHER" id="PTHR24096:SF323">
    <property type="entry name" value="BLR3536 PROTEIN"/>
    <property type="match status" value="1"/>
</dbReference>
<dbReference type="PROSITE" id="PS00455">
    <property type="entry name" value="AMP_BINDING"/>
    <property type="match status" value="1"/>
</dbReference>
<dbReference type="Pfam" id="PF13193">
    <property type="entry name" value="AMP-binding_C"/>
    <property type="match status" value="1"/>
</dbReference>
<proteinExistence type="predicted"/>
<dbReference type="EMBL" id="JACRJB010000067">
    <property type="protein sequence ID" value="MBI5132417.1"/>
    <property type="molecule type" value="Genomic_DNA"/>
</dbReference>
<evidence type="ECO:0000313" key="4">
    <source>
        <dbReference type="Proteomes" id="UP000782519"/>
    </source>
</evidence>
<protein>
    <submittedName>
        <fullName evidence="3">Acyl-CoA synthetase</fullName>
    </submittedName>
</protein>
<dbReference type="AlphaFoldDB" id="A0A933S276"/>
<gene>
    <name evidence="3" type="ORF">HZA66_23500</name>
</gene>
<dbReference type="InterPro" id="IPR042099">
    <property type="entry name" value="ANL_N_sf"/>
</dbReference>
<dbReference type="Gene3D" id="3.30.300.30">
    <property type="match status" value="1"/>
</dbReference>
<dbReference type="Gene3D" id="3.40.50.12780">
    <property type="entry name" value="N-terminal domain of ligase-like"/>
    <property type="match status" value="1"/>
</dbReference>
<name>A0A933S276_RHOPL</name>
<dbReference type="InterPro" id="IPR000873">
    <property type="entry name" value="AMP-dep_synth/lig_dom"/>
</dbReference>
<dbReference type="CDD" id="cd05929">
    <property type="entry name" value="BACL_like"/>
    <property type="match status" value="1"/>
</dbReference>
<evidence type="ECO:0000313" key="3">
    <source>
        <dbReference type="EMBL" id="MBI5132417.1"/>
    </source>
</evidence>
<dbReference type="PANTHER" id="PTHR24096">
    <property type="entry name" value="LONG-CHAIN-FATTY-ACID--COA LIGASE"/>
    <property type="match status" value="1"/>
</dbReference>
<evidence type="ECO:0000259" key="2">
    <source>
        <dbReference type="Pfam" id="PF13193"/>
    </source>
</evidence>
<feature type="domain" description="AMP-dependent synthetase/ligase" evidence="1">
    <location>
        <begin position="7"/>
        <end position="358"/>
    </location>
</feature>
<dbReference type="InterPro" id="IPR045851">
    <property type="entry name" value="AMP-bd_C_sf"/>
</dbReference>
<reference evidence="3" key="1">
    <citation type="submission" date="2020-07" db="EMBL/GenBank/DDBJ databases">
        <title>Huge and variable diversity of episymbiotic CPR bacteria and DPANN archaea in groundwater ecosystems.</title>
        <authorList>
            <person name="He C.Y."/>
            <person name="Keren R."/>
            <person name="Whittaker M."/>
            <person name="Farag I.F."/>
            <person name="Doudna J."/>
            <person name="Cate J.H.D."/>
            <person name="Banfield J.F."/>
        </authorList>
    </citation>
    <scope>NUCLEOTIDE SEQUENCE</scope>
    <source>
        <strain evidence="3">NC_groundwater_1818_Pr3_B-0.1um_66_35</strain>
    </source>
</reference>
<organism evidence="3 4">
    <name type="scientific">Rhodopseudomonas palustris</name>
    <dbReference type="NCBI Taxonomy" id="1076"/>
    <lineage>
        <taxon>Bacteria</taxon>
        <taxon>Pseudomonadati</taxon>
        <taxon>Pseudomonadota</taxon>
        <taxon>Alphaproteobacteria</taxon>
        <taxon>Hyphomicrobiales</taxon>
        <taxon>Nitrobacteraceae</taxon>
        <taxon>Rhodopseudomonas</taxon>
    </lineage>
</organism>
<dbReference type="InterPro" id="IPR025110">
    <property type="entry name" value="AMP-bd_C"/>
</dbReference>
<dbReference type="InterPro" id="IPR020845">
    <property type="entry name" value="AMP-binding_CS"/>
</dbReference>
<dbReference type="Proteomes" id="UP000782519">
    <property type="component" value="Unassembled WGS sequence"/>
</dbReference>
<dbReference type="SUPFAM" id="SSF56801">
    <property type="entry name" value="Acetyl-CoA synthetase-like"/>
    <property type="match status" value="1"/>
</dbReference>
<accession>A0A933S276</accession>
<dbReference type="Pfam" id="PF00501">
    <property type="entry name" value="AMP-binding"/>
    <property type="match status" value="1"/>
</dbReference>
<dbReference type="GO" id="GO:0016405">
    <property type="term" value="F:CoA-ligase activity"/>
    <property type="evidence" value="ECO:0007669"/>
    <property type="project" value="TreeGrafter"/>
</dbReference>
<feature type="domain" description="AMP-binding enzyme C-terminal" evidence="2">
    <location>
        <begin position="417"/>
        <end position="495"/>
    </location>
</feature>
<evidence type="ECO:0000259" key="1">
    <source>
        <dbReference type="Pfam" id="PF00501"/>
    </source>
</evidence>
<sequence length="514" mass="56790">MTHPSIHARTQPDKIAYQMASTGKAITYRELDELSNQGAQLFRSLGLKPGDHIALLMENRLAFMEICWAAQRAGLYYTAISRYLKKDEIAYIVQDCGAKVVITSPQGADAIAPLVGTAKGVAFFMVDQPAAGFRSWDKEAGAQPTTPIADEVAGYDMLYSSGTTGRPKGIKREFEGNAIDVPSPFLRLLCEKMCGMNQDSIYLSPAPLYHAAPLRFNMMATTLGGTSVIMEHFDAEDFLRLVEKYKVTQSQLVPTMFVRMLKLPDEVRDRYDVSTLKGAIHAAAPCPVDVKAKMIEWWGPILIEYYAGSEGNGVTVSTSQQWLTHRGTVGKAVVGTIKILDEAGEEMPTGEIGTVYFADAPAFSYHNDPDKTKNAYNDKGWSTLGDVGYLDREGFLYLTDRKSYMIISGGVNIYPQETEDVLLTHPDVADVAVFGVPNEEMGEEVKAVVQTRDGVTPSKELEAKLIGFCRERLSAIKCPRSIDFEAELPRTPTGKLVKRHLKDRYWPKKEAALA</sequence>